<comment type="function">
    <text evidence="1">Involved in nucleolar integrity and required for processing of the pre-rRNA for the 60S ribosome subunit.</text>
</comment>
<reference evidence="15 16" key="1">
    <citation type="submission" date="2020-11" db="EMBL/GenBank/DDBJ databases">
        <authorList>
            <person name="Wallbank WR R."/>
            <person name="Pardo Diaz C."/>
            <person name="Kozak K."/>
            <person name="Martin S."/>
            <person name="Jiggins C."/>
            <person name="Moest M."/>
            <person name="Warren A I."/>
            <person name="Generalovic N T."/>
            <person name="Byers J.R.P. K."/>
            <person name="Montejo-Kovacevich G."/>
            <person name="Yen C E."/>
        </authorList>
    </citation>
    <scope>NUCLEOTIDE SEQUENCE [LARGE SCALE GENOMIC DNA]</scope>
</reference>
<keyword evidence="10" id="KW-0164">Citrullination</keyword>
<evidence type="ECO:0000256" key="11">
    <source>
        <dbReference type="ARBA" id="ARBA00023054"/>
    </source>
</evidence>
<evidence type="ECO:0000256" key="10">
    <source>
        <dbReference type="ARBA" id="ARBA00022934"/>
    </source>
</evidence>
<dbReference type="EMBL" id="LR899012">
    <property type="protein sequence ID" value="CAD7086986.1"/>
    <property type="molecule type" value="Genomic_DNA"/>
</dbReference>
<comment type="function">
    <text evidence="13">Required for proper chromosome segregation during mitosis and error-free mitotic progression.</text>
</comment>
<name>A0A7R8YWN4_HERIL</name>
<organism evidence="15 16">
    <name type="scientific">Hermetia illucens</name>
    <name type="common">Black soldier fly</name>
    <dbReference type="NCBI Taxonomy" id="343691"/>
    <lineage>
        <taxon>Eukaryota</taxon>
        <taxon>Metazoa</taxon>
        <taxon>Ecdysozoa</taxon>
        <taxon>Arthropoda</taxon>
        <taxon>Hexapoda</taxon>
        <taxon>Insecta</taxon>
        <taxon>Pterygota</taxon>
        <taxon>Neoptera</taxon>
        <taxon>Endopterygota</taxon>
        <taxon>Diptera</taxon>
        <taxon>Brachycera</taxon>
        <taxon>Stratiomyomorpha</taxon>
        <taxon>Stratiomyidae</taxon>
        <taxon>Hermetiinae</taxon>
        <taxon>Hermetia</taxon>
    </lineage>
</organism>
<keyword evidence="16" id="KW-1185">Reference proteome</keyword>
<evidence type="ECO:0000256" key="1">
    <source>
        <dbReference type="ARBA" id="ARBA00004090"/>
    </source>
</evidence>
<dbReference type="InterPro" id="IPR026570">
    <property type="entry name" value="CCDC86"/>
</dbReference>
<evidence type="ECO:0000256" key="9">
    <source>
        <dbReference type="ARBA" id="ARBA00022553"/>
    </source>
</evidence>
<keyword evidence="11" id="KW-0175">Coiled coil</keyword>
<evidence type="ECO:0000256" key="4">
    <source>
        <dbReference type="ARBA" id="ARBA00007869"/>
    </source>
</evidence>
<dbReference type="AlphaFoldDB" id="A0A7R8YWN4"/>
<feature type="compositionally biased region" description="Polar residues" evidence="14">
    <location>
        <begin position="30"/>
        <end position="41"/>
    </location>
</feature>
<protein>
    <recommendedName>
        <fullName evidence="5">Coiled-coil domain-containing protein 86</fullName>
    </recommendedName>
</protein>
<feature type="region of interest" description="Disordered" evidence="14">
    <location>
        <begin position="113"/>
        <end position="132"/>
    </location>
</feature>
<dbReference type="PANTHER" id="PTHR13557:SF1">
    <property type="entry name" value="COILED-COIL DOMAIN-CONTAINING PROTEIN 86"/>
    <property type="match status" value="1"/>
</dbReference>
<evidence type="ECO:0000256" key="12">
    <source>
        <dbReference type="ARBA" id="ARBA00023242"/>
    </source>
</evidence>
<evidence type="ECO:0000256" key="6">
    <source>
        <dbReference type="ARBA" id="ARBA00022454"/>
    </source>
</evidence>
<evidence type="ECO:0000256" key="8">
    <source>
        <dbReference type="ARBA" id="ARBA00022552"/>
    </source>
</evidence>
<dbReference type="GO" id="GO:0005730">
    <property type="term" value="C:nucleolus"/>
    <property type="evidence" value="ECO:0007669"/>
    <property type="project" value="UniProtKB-SubCell"/>
</dbReference>
<keyword evidence="8" id="KW-0698">rRNA processing</keyword>
<dbReference type="FunCoup" id="A0A7R8YWN4">
    <property type="interactions" value="315"/>
</dbReference>
<proteinExistence type="inferred from homology"/>
<comment type="subcellular location">
    <subcellularLocation>
        <location evidence="2">Chromosome</location>
    </subcellularLocation>
    <subcellularLocation>
        <location evidence="3">Nucleus</location>
        <location evidence="3">Nucleolus</location>
    </subcellularLocation>
</comment>
<evidence type="ECO:0000256" key="7">
    <source>
        <dbReference type="ARBA" id="ARBA00022517"/>
    </source>
</evidence>
<dbReference type="InParanoid" id="A0A7R8YWN4"/>
<dbReference type="Pfam" id="PF03879">
    <property type="entry name" value="Cgr1"/>
    <property type="match status" value="1"/>
</dbReference>
<dbReference type="Proteomes" id="UP000594454">
    <property type="component" value="Chromosome 4"/>
</dbReference>
<accession>A0A7R8YWN4</accession>
<evidence type="ECO:0000313" key="15">
    <source>
        <dbReference type="EMBL" id="CAD7086986.1"/>
    </source>
</evidence>
<dbReference type="GO" id="GO:0005694">
    <property type="term" value="C:chromosome"/>
    <property type="evidence" value="ECO:0007669"/>
    <property type="project" value="UniProtKB-SubCell"/>
</dbReference>
<feature type="region of interest" description="Disordered" evidence="14">
    <location>
        <begin position="30"/>
        <end position="87"/>
    </location>
</feature>
<gene>
    <name evidence="15" type="ORF">HERILL_LOCUS9721</name>
</gene>
<dbReference type="PANTHER" id="PTHR13557">
    <property type="entry name" value="COILED-COIL DOMAIN-CONTAINING PROTEIN 86"/>
    <property type="match status" value="1"/>
</dbReference>
<keyword evidence="7" id="KW-0690">Ribosome biogenesis</keyword>
<evidence type="ECO:0000256" key="2">
    <source>
        <dbReference type="ARBA" id="ARBA00004286"/>
    </source>
</evidence>
<evidence type="ECO:0000256" key="3">
    <source>
        <dbReference type="ARBA" id="ARBA00004604"/>
    </source>
</evidence>
<evidence type="ECO:0000256" key="5">
    <source>
        <dbReference type="ARBA" id="ARBA00016738"/>
    </source>
</evidence>
<keyword evidence="6" id="KW-0158">Chromosome</keyword>
<dbReference type="InterPro" id="IPR005579">
    <property type="entry name" value="Cgr1-like"/>
</dbReference>
<keyword evidence="9" id="KW-0597">Phosphoprotein</keyword>
<evidence type="ECO:0000256" key="13">
    <source>
        <dbReference type="ARBA" id="ARBA00093307"/>
    </source>
</evidence>
<sequence length="174" mass="20348">MVFCLSSRVVYSTESKPAPNIDSILENINKNSSKRASTEQLAPTKPPASKKTKLQKAENNIPRGQPKSGRPWKSVKQKFSTVKKSLHRRSFDKKVELRNELKHIKELSKSIKEERKEQNEAKKQRRIENAKRRLENERKAEIVQIIKNPAKIKRMRKKQLRMIEKRDLANIKVV</sequence>
<dbReference type="GO" id="GO:0006364">
    <property type="term" value="P:rRNA processing"/>
    <property type="evidence" value="ECO:0007669"/>
    <property type="project" value="UniProtKB-KW"/>
</dbReference>
<comment type="similarity">
    <text evidence="4">Belongs to the CGR1 family.</text>
</comment>
<keyword evidence="12" id="KW-0539">Nucleus</keyword>
<evidence type="ECO:0000256" key="14">
    <source>
        <dbReference type="SAM" id="MobiDB-lite"/>
    </source>
</evidence>
<evidence type="ECO:0000313" key="16">
    <source>
        <dbReference type="Proteomes" id="UP000594454"/>
    </source>
</evidence>
<dbReference type="OrthoDB" id="277961at2759"/>